<dbReference type="InterPro" id="IPR024983">
    <property type="entry name" value="CHAT_dom"/>
</dbReference>
<dbReference type="STRING" id="71717.A0A4Y7SAQ8"/>
<feature type="domain" description="CHAT" evidence="1">
    <location>
        <begin position="713"/>
        <end position="1011"/>
    </location>
</feature>
<gene>
    <name evidence="2" type="ORF">FA13DRAFT_1649578</name>
</gene>
<evidence type="ECO:0000313" key="3">
    <source>
        <dbReference type="Proteomes" id="UP000298030"/>
    </source>
</evidence>
<feature type="non-terminal residue" evidence="2">
    <location>
        <position position="1"/>
    </location>
</feature>
<dbReference type="OrthoDB" id="9991317at2759"/>
<proteinExistence type="predicted"/>
<organism evidence="2 3">
    <name type="scientific">Coprinellus micaceus</name>
    <name type="common">Glistening ink-cap mushroom</name>
    <name type="synonym">Coprinus micaceus</name>
    <dbReference type="NCBI Taxonomy" id="71717"/>
    <lineage>
        <taxon>Eukaryota</taxon>
        <taxon>Fungi</taxon>
        <taxon>Dikarya</taxon>
        <taxon>Basidiomycota</taxon>
        <taxon>Agaricomycotina</taxon>
        <taxon>Agaricomycetes</taxon>
        <taxon>Agaricomycetidae</taxon>
        <taxon>Agaricales</taxon>
        <taxon>Agaricineae</taxon>
        <taxon>Psathyrellaceae</taxon>
        <taxon>Coprinellus</taxon>
    </lineage>
</organism>
<sequence>LESLAAALHERYNWLGDPKDLDQAITAYEKCVQFTPEDDGILPDRLFKFGVELGVRFGYRDTLVDLDRSVSLLQRALSLLSPGQHPPFRMSVLGEIGRAYRRRFHATGEIESIHQSIATYEDALRTMPDGYPNHALLLADLGSSLKALSDVTDDITHTASAITTLQSALSITPDSSHNLPRLLTTLAVALETRFVQNEDLSDIQEAVSAAQRAVAKLGEADPDLPGALDHLGNMMMRQVRLDGNDPRLHRAIEVYKRAISLSGPDNAYILPGLYNSLSGAYHAKYNMTRDVGVLRDSVDAIRKATGLLPEGHADLPPFLNCLQATLQILFEETGSLDDIDEAIRCGIRATTVAPPEHVGLHLWWDQLGRSYRLRFDKKNNITDLEAAITAKERAVSFLPPNSIVIPIRQKVLADYYIKRYEVTQSETDLRQGVAHYRVSALRSAGYTDSRLESARKWAKRARSFDLQSALEGYERAISLVQVFVGLEQTQTQRHRHIEAISELSVGAAATAFEAGKAEKALQWLEEGRCLVWSQLNSLRTPLDELRDVDEGLAEKIMEVSKALEQSGSGDGRTKIQVETGQRSHVDLTVEWKRLVAAVRAKPGFEDFLQTRPVESILHGLPQTGTVVVINVDASRCDALALRFGWDKPMHIPLPSFSPMNARSMSKQLRGHLGLGGVRMRGYEGVGSQEEEGDDGERAIRRMAKGAAQYKLVDTLRELWASVVQPILEGIGYLGNDALLKRVWWCPTGPLSFLPLHAAGAYKGGRDTAGDFVISSYIPNVNILLKQIQSSRTALTNSPTVDSSGVFVISQPKTPGHTPLPGTTREVQAVQGVLDRNDVRNVHFEGEQATQESSMEQMILYRSVHFACHGFQDPKEPLASGFFLHDGRLQLARIIKNNLKDAEVAFLSACQTSTGDEKLSEEAVHLAAGMVAAGYRGVVGTMWSIRDQYAPELAVNFYTELLRLNSGEGTRGGGVGAQNAAEALHYAVGQLRTKLGDKEDALFTWVPYVYFGI</sequence>
<evidence type="ECO:0000259" key="1">
    <source>
        <dbReference type="Pfam" id="PF12770"/>
    </source>
</evidence>
<protein>
    <recommendedName>
        <fullName evidence="1">CHAT domain-containing protein</fullName>
    </recommendedName>
</protein>
<dbReference type="Gene3D" id="1.25.40.10">
    <property type="entry name" value="Tetratricopeptide repeat domain"/>
    <property type="match status" value="1"/>
</dbReference>
<accession>A0A4Y7SAQ8</accession>
<dbReference type="Pfam" id="PF12770">
    <property type="entry name" value="CHAT"/>
    <property type="match status" value="1"/>
</dbReference>
<keyword evidence="3" id="KW-1185">Reference proteome</keyword>
<dbReference type="Proteomes" id="UP000298030">
    <property type="component" value="Unassembled WGS sequence"/>
</dbReference>
<reference evidence="2 3" key="1">
    <citation type="journal article" date="2019" name="Nat. Ecol. Evol.">
        <title>Megaphylogeny resolves global patterns of mushroom evolution.</title>
        <authorList>
            <person name="Varga T."/>
            <person name="Krizsan K."/>
            <person name="Foldi C."/>
            <person name="Dima B."/>
            <person name="Sanchez-Garcia M."/>
            <person name="Sanchez-Ramirez S."/>
            <person name="Szollosi G.J."/>
            <person name="Szarkandi J.G."/>
            <person name="Papp V."/>
            <person name="Albert L."/>
            <person name="Andreopoulos W."/>
            <person name="Angelini C."/>
            <person name="Antonin V."/>
            <person name="Barry K.W."/>
            <person name="Bougher N.L."/>
            <person name="Buchanan P."/>
            <person name="Buyck B."/>
            <person name="Bense V."/>
            <person name="Catcheside P."/>
            <person name="Chovatia M."/>
            <person name="Cooper J."/>
            <person name="Damon W."/>
            <person name="Desjardin D."/>
            <person name="Finy P."/>
            <person name="Geml J."/>
            <person name="Haridas S."/>
            <person name="Hughes K."/>
            <person name="Justo A."/>
            <person name="Karasinski D."/>
            <person name="Kautmanova I."/>
            <person name="Kiss B."/>
            <person name="Kocsube S."/>
            <person name="Kotiranta H."/>
            <person name="LaButti K.M."/>
            <person name="Lechner B.E."/>
            <person name="Liimatainen K."/>
            <person name="Lipzen A."/>
            <person name="Lukacs Z."/>
            <person name="Mihaltcheva S."/>
            <person name="Morgado L.N."/>
            <person name="Niskanen T."/>
            <person name="Noordeloos M.E."/>
            <person name="Ohm R.A."/>
            <person name="Ortiz-Santana B."/>
            <person name="Ovrebo C."/>
            <person name="Racz N."/>
            <person name="Riley R."/>
            <person name="Savchenko A."/>
            <person name="Shiryaev A."/>
            <person name="Soop K."/>
            <person name="Spirin V."/>
            <person name="Szebenyi C."/>
            <person name="Tomsovsky M."/>
            <person name="Tulloss R.E."/>
            <person name="Uehling J."/>
            <person name="Grigoriev I.V."/>
            <person name="Vagvolgyi C."/>
            <person name="Papp T."/>
            <person name="Martin F.M."/>
            <person name="Miettinen O."/>
            <person name="Hibbett D.S."/>
            <person name="Nagy L.G."/>
        </authorList>
    </citation>
    <scope>NUCLEOTIDE SEQUENCE [LARGE SCALE GENOMIC DNA]</scope>
    <source>
        <strain evidence="2 3">FP101781</strain>
    </source>
</reference>
<dbReference type="InterPro" id="IPR011990">
    <property type="entry name" value="TPR-like_helical_dom_sf"/>
</dbReference>
<dbReference type="EMBL" id="QPFP01000280">
    <property type="protein sequence ID" value="TEB18210.1"/>
    <property type="molecule type" value="Genomic_DNA"/>
</dbReference>
<name>A0A4Y7SAQ8_COPMI</name>
<dbReference type="SUPFAM" id="SSF48452">
    <property type="entry name" value="TPR-like"/>
    <property type="match status" value="1"/>
</dbReference>
<dbReference type="AlphaFoldDB" id="A0A4Y7SAQ8"/>
<comment type="caution">
    <text evidence="2">The sequence shown here is derived from an EMBL/GenBank/DDBJ whole genome shotgun (WGS) entry which is preliminary data.</text>
</comment>
<evidence type="ECO:0000313" key="2">
    <source>
        <dbReference type="EMBL" id="TEB18210.1"/>
    </source>
</evidence>